<protein>
    <submittedName>
        <fullName evidence="2">Uncharacterized protein</fullName>
    </submittedName>
</protein>
<feature type="region of interest" description="Disordered" evidence="1">
    <location>
        <begin position="226"/>
        <end position="261"/>
    </location>
</feature>
<name>A0A8D0HQ76_SPHPU</name>
<proteinExistence type="predicted"/>
<dbReference type="Ensembl" id="ENSSPUT00000023872.1">
    <property type="protein sequence ID" value="ENSSPUP00000022398.1"/>
    <property type="gene ID" value="ENSSPUG00000017193.1"/>
</dbReference>
<dbReference type="Proteomes" id="UP000694392">
    <property type="component" value="Unplaced"/>
</dbReference>
<evidence type="ECO:0000313" key="3">
    <source>
        <dbReference type="Proteomes" id="UP000694392"/>
    </source>
</evidence>
<evidence type="ECO:0000256" key="1">
    <source>
        <dbReference type="SAM" id="MobiDB-lite"/>
    </source>
</evidence>
<keyword evidence="3" id="KW-1185">Reference proteome</keyword>
<dbReference type="OMA" id="NSEWMRT"/>
<sequence length="261" mass="28089">MSPMPVASVAPSASIPGSHISPLYLDGHVFASQPRLVTQTIPQQQSYQQAAAAQQIPISLHTSLQAQAQLGLRGGLPVSQSQEIYSSIQPFRSQVYMHPSLSQPNTMVLTGGTALKPPYSAFPGMQPLEMVKTQSGSPYQAMNGSQTLVYEGQINQASQMMDSQLTQPLPRYGSGQQPLILPQSIQLPQGQNLPVGAPRRILPPGSQPSVLATSRESSQMEMKGFHFTDGKQNMPSGASVPSPHTYRQSSEGMKAKPTWEP</sequence>
<organism evidence="2 3">
    <name type="scientific">Sphenodon punctatus</name>
    <name type="common">Tuatara</name>
    <name type="synonym">Hatteria punctata</name>
    <dbReference type="NCBI Taxonomy" id="8508"/>
    <lineage>
        <taxon>Eukaryota</taxon>
        <taxon>Metazoa</taxon>
        <taxon>Chordata</taxon>
        <taxon>Craniata</taxon>
        <taxon>Vertebrata</taxon>
        <taxon>Euteleostomi</taxon>
        <taxon>Lepidosauria</taxon>
        <taxon>Sphenodontia</taxon>
        <taxon>Sphenodontidae</taxon>
        <taxon>Sphenodon</taxon>
    </lineage>
</organism>
<dbReference type="GO" id="GO:0030154">
    <property type="term" value="P:cell differentiation"/>
    <property type="evidence" value="ECO:0007669"/>
    <property type="project" value="TreeGrafter"/>
</dbReference>
<dbReference type="InterPro" id="IPR033184">
    <property type="entry name" value="PRRC2"/>
</dbReference>
<dbReference type="PANTHER" id="PTHR14038">
    <property type="entry name" value="BAT2 HLA-B-ASSOCIATED TRANSCRIPT 2"/>
    <property type="match status" value="1"/>
</dbReference>
<accession>A0A8D0HQ76</accession>
<evidence type="ECO:0000313" key="2">
    <source>
        <dbReference type="Ensembl" id="ENSSPUP00000022398.1"/>
    </source>
</evidence>
<dbReference type="PANTHER" id="PTHR14038:SF4">
    <property type="entry name" value="PROTEIN PRRC2B"/>
    <property type="match status" value="1"/>
</dbReference>
<reference evidence="2" key="1">
    <citation type="submission" date="2025-08" db="UniProtKB">
        <authorList>
            <consortium name="Ensembl"/>
        </authorList>
    </citation>
    <scope>IDENTIFICATION</scope>
</reference>
<dbReference type="GeneTree" id="ENSGT00950000183161"/>
<reference evidence="2" key="2">
    <citation type="submission" date="2025-09" db="UniProtKB">
        <authorList>
            <consortium name="Ensembl"/>
        </authorList>
    </citation>
    <scope>IDENTIFICATION</scope>
</reference>
<dbReference type="AlphaFoldDB" id="A0A8D0HQ76"/>